<name>A0ABV8M113_9ACTN</name>
<dbReference type="EMBL" id="JBHSAY010000029">
    <property type="protein sequence ID" value="MFC4136263.1"/>
    <property type="molecule type" value="Genomic_DNA"/>
</dbReference>
<dbReference type="InterPro" id="IPR009078">
    <property type="entry name" value="Ferritin-like_SF"/>
</dbReference>
<keyword evidence="2" id="KW-1185">Reference proteome</keyword>
<accession>A0ABV8M113</accession>
<sequence length="295" mass="33841">MSALATALAEVAPTAERLSRLSERAFQNPYTTVDWPSTVEPEADWFTSPEYVSLYGTDVWPGLDEKARKRLAFHEAAGFYSLNIHGEKSLMQGLAARLYRSDLAAFTGYLHHFLDEENKHSVYFGGFCTRYARVHRTRQLPFATERPRDVDDFLFFAKTMIFEEIVDHCNRIQARDRRLHPLARFINDSHHRDEARHLAFGRQLTAALWAAAAPGWEPAVIDEIRADLHRFLAASWRDYYHPDVYADAGFAEPWELADLAWCTPAQREHRRRVSAKCLRVLTAAGVLTEEPSDAF</sequence>
<reference evidence="2" key="1">
    <citation type="journal article" date="2019" name="Int. J. Syst. Evol. Microbiol.">
        <title>The Global Catalogue of Microorganisms (GCM) 10K type strain sequencing project: providing services to taxonomists for standard genome sequencing and annotation.</title>
        <authorList>
            <consortium name="The Broad Institute Genomics Platform"/>
            <consortium name="The Broad Institute Genome Sequencing Center for Infectious Disease"/>
            <person name="Wu L."/>
            <person name="Ma J."/>
        </authorList>
    </citation>
    <scope>NUCLEOTIDE SEQUENCE [LARGE SCALE GENOMIC DNA]</scope>
    <source>
        <strain evidence="2">CGMCC 4.7289</strain>
    </source>
</reference>
<proteinExistence type="predicted"/>
<evidence type="ECO:0000313" key="2">
    <source>
        <dbReference type="Proteomes" id="UP001595816"/>
    </source>
</evidence>
<dbReference type="RefSeq" id="WP_253751197.1">
    <property type="nucleotide sequence ID" value="NZ_JAMZDZ010000001.1"/>
</dbReference>
<dbReference type="InterPro" id="IPR012348">
    <property type="entry name" value="RNR-like"/>
</dbReference>
<dbReference type="InterPro" id="IPR025859">
    <property type="entry name" value="AurF/CmlI"/>
</dbReference>
<organism evidence="1 2">
    <name type="scientific">Hamadaea flava</name>
    <dbReference type="NCBI Taxonomy" id="1742688"/>
    <lineage>
        <taxon>Bacteria</taxon>
        <taxon>Bacillati</taxon>
        <taxon>Actinomycetota</taxon>
        <taxon>Actinomycetes</taxon>
        <taxon>Micromonosporales</taxon>
        <taxon>Micromonosporaceae</taxon>
        <taxon>Hamadaea</taxon>
    </lineage>
</organism>
<dbReference type="Gene3D" id="1.10.620.20">
    <property type="entry name" value="Ribonucleotide Reductase, subunit A"/>
    <property type="match status" value="1"/>
</dbReference>
<dbReference type="Pfam" id="PF11583">
    <property type="entry name" value="AurF"/>
    <property type="match status" value="1"/>
</dbReference>
<evidence type="ECO:0000313" key="1">
    <source>
        <dbReference type="EMBL" id="MFC4136263.1"/>
    </source>
</evidence>
<comment type="caution">
    <text evidence="1">The sequence shown here is derived from an EMBL/GenBank/DDBJ whole genome shotgun (WGS) entry which is preliminary data.</text>
</comment>
<protein>
    <submittedName>
        <fullName evidence="1">Diiron oxygenase</fullName>
    </submittedName>
</protein>
<gene>
    <name evidence="1" type="ORF">ACFOZ4_37125</name>
</gene>
<dbReference type="SUPFAM" id="SSF47240">
    <property type="entry name" value="Ferritin-like"/>
    <property type="match status" value="1"/>
</dbReference>
<dbReference type="Proteomes" id="UP001595816">
    <property type="component" value="Unassembled WGS sequence"/>
</dbReference>